<evidence type="ECO:0000313" key="6">
    <source>
        <dbReference type="Proteomes" id="UP000255224"/>
    </source>
</evidence>
<dbReference type="InterPro" id="IPR015196">
    <property type="entry name" value="PngaseF_N"/>
</dbReference>
<evidence type="ECO:0000313" key="5">
    <source>
        <dbReference type="EMBL" id="STC93894.1"/>
    </source>
</evidence>
<dbReference type="InterPro" id="IPR014784">
    <property type="entry name" value="Cu2_ascorb_mOase-like_C"/>
</dbReference>
<dbReference type="InterPro" id="IPR008977">
    <property type="entry name" value="PHM/PNGase_F_dom_sf"/>
</dbReference>
<accession>A0A3G6M0I8</accession>
<dbReference type="Pfam" id="PF09112">
    <property type="entry name" value="N-glycanase_N"/>
    <property type="match status" value="1"/>
</dbReference>
<dbReference type="Pfam" id="PF18962">
    <property type="entry name" value="Por_Secre_tail"/>
    <property type="match status" value="1"/>
</dbReference>
<dbReference type="STRING" id="297244.SAMN05421639_1011118"/>
<name>A0A376DQM1_CHRCU</name>
<dbReference type="Proteomes" id="UP000255224">
    <property type="component" value="Unassembled WGS sequence"/>
</dbReference>
<reference evidence="7" key="2">
    <citation type="submission" date="2018-11" db="EMBL/GenBank/DDBJ databases">
        <title>Proposal to divide the Flavobacteriaceae and reorganize its genera based on Amino Acid Identity values calculated from whole genome sequences.</title>
        <authorList>
            <person name="Nicholson A.C."/>
            <person name="Gulvik C.A."/>
            <person name="Whitney A.M."/>
            <person name="Humrighouse B.W."/>
            <person name="Bell M."/>
            <person name="Holmes B."/>
            <person name="Steigerwalt A.G."/>
            <person name="Villarma A."/>
            <person name="Sheth M."/>
            <person name="Batra D."/>
            <person name="Pryor J."/>
            <person name="Bernardet J.-F."/>
            <person name="Hugo C."/>
            <person name="Kampfer P."/>
            <person name="Newman J."/>
            <person name="McQuiston J.R."/>
        </authorList>
    </citation>
    <scope>NUCLEOTIDE SEQUENCE [LARGE SCALE GENOMIC DNA]</scope>
    <source>
        <strain evidence="7">G0188</strain>
    </source>
</reference>
<dbReference type="GO" id="GO:0016715">
    <property type="term" value="F:oxidoreductase activity, acting on paired donors, with incorporation or reduction of molecular oxygen, reduced ascorbate as one donor, and incorporation of one atom of oxygen"/>
    <property type="evidence" value="ECO:0007669"/>
    <property type="project" value="InterPro"/>
</dbReference>
<evidence type="ECO:0000256" key="2">
    <source>
        <dbReference type="ARBA" id="ARBA00023157"/>
    </source>
</evidence>
<evidence type="ECO:0000256" key="1">
    <source>
        <dbReference type="ARBA" id="ARBA00022729"/>
    </source>
</evidence>
<reference evidence="5 6" key="1">
    <citation type="submission" date="2018-06" db="EMBL/GenBank/DDBJ databases">
        <authorList>
            <consortium name="Pathogen Informatics"/>
            <person name="Doyle S."/>
        </authorList>
    </citation>
    <scope>NUCLEOTIDE SEQUENCE [LARGE SCALE GENOMIC DNA]</scope>
    <source>
        <strain evidence="5 6">NCTC13533</strain>
    </source>
</reference>
<dbReference type="OrthoDB" id="626993at2"/>
<organism evidence="5 6">
    <name type="scientific">Chryseobacterium carnipullorum</name>
    <dbReference type="NCBI Taxonomy" id="1124835"/>
    <lineage>
        <taxon>Bacteria</taxon>
        <taxon>Pseudomonadati</taxon>
        <taxon>Bacteroidota</taxon>
        <taxon>Flavobacteriia</taxon>
        <taxon>Flavobacteriales</taxon>
        <taxon>Weeksellaceae</taxon>
        <taxon>Chryseobacterium group</taxon>
        <taxon>Chryseobacterium</taxon>
    </lineage>
</organism>
<reference evidence="4" key="3">
    <citation type="submission" date="2018-11" db="EMBL/GenBank/DDBJ databases">
        <title>Proposal to divide the Flavobacteriaceae and reorganize its genera based on Amino Acid Identity values calculated from whole genome sequences.</title>
        <authorList>
            <person name="Nicholson A.C."/>
            <person name="Gulvik C.A."/>
            <person name="Whitney A.M."/>
            <person name="Humrighouse B.W."/>
            <person name="Bell M."/>
            <person name="Holmes B."/>
            <person name="Steigerwalt A."/>
            <person name="Villarma A."/>
            <person name="Sheth M."/>
            <person name="Batra D."/>
            <person name="Pryor J."/>
            <person name="Bernardet J.-F."/>
            <person name="Hugo C."/>
            <person name="Kampfer P."/>
            <person name="Newman J."/>
            <person name="Mcquiston J.R."/>
        </authorList>
    </citation>
    <scope>NUCLEOTIDE SEQUENCE [LARGE SCALE GENOMIC DNA]</scope>
    <source>
        <strain evidence="4">G0188</strain>
    </source>
</reference>
<feature type="domain" description="Peptide-N-glycosidase F N-terminal" evidence="3">
    <location>
        <begin position="49"/>
        <end position="201"/>
    </location>
</feature>
<dbReference type="Proteomes" id="UP000273270">
    <property type="component" value="Chromosome"/>
</dbReference>
<dbReference type="KEGG" id="ccau:EG346_13355"/>
<dbReference type="Pfam" id="PF09113">
    <property type="entry name" value="N-glycanase_C"/>
    <property type="match status" value="1"/>
</dbReference>
<dbReference type="NCBIfam" id="TIGR04183">
    <property type="entry name" value="Por_Secre_tail"/>
    <property type="match status" value="1"/>
</dbReference>
<dbReference type="SMART" id="SM01290">
    <property type="entry name" value="N-glycanase_N"/>
    <property type="match status" value="1"/>
</dbReference>
<protein>
    <submittedName>
        <fullName evidence="5">Por secretion system C-terminal sorting domain</fullName>
    </submittedName>
    <submittedName>
        <fullName evidence="4">T9SS C-terminal target domain-containing protein</fullName>
    </submittedName>
</protein>
<evidence type="ECO:0000313" key="7">
    <source>
        <dbReference type="Proteomes" id="UP000273270"/>
    </source>
</evidence>
<dbReference type="EMBL" id="UFVQ01000003">
    <property type="protein sequence ID" value="STC93894.1"/>
    <property type="molecule type" value="Genomic_DNA"/>
</dbReference>
<dbReference type="AlphaFoldDB" id="A0A376DQM1"/>
<keyword evidence="7" id="KW-1185">Reference proteome</keyword>
<accession>A0A376DQM1</accession>
<evidence type="ECO:0000313" key="4">
    <source>
        <dbReference type="EMBL" id="AZA49094.1"/>
    </source>
</evidence>
<dbReference type="InterPro" id="IPR015197">
    <property type="entry name" value="PngaseF_C"/>
</dbReference>
<evidence type="ECO:0000259" key="3">
    <source>
        <dbReference type="SMART" id="SM01290"/>
    </source>
</evidence>
<dbReference type="Gene3D" id="2.60.120.230">
    <property type="match status" value="2"/>
</dbReference>
<dbReference type="EMBL" id="CP033920">
    <property type="protein sequence ID" value="AZA49094.1"/>
    <property type="molecule type" value="Genomic_DNA"/>
</dbReference>
<proteinExistence type="predicted"/>
<sequence>MYDLKLIKQQTALNIYFNIFVSNANHMYKKLFFAGLFFAGLFKSQTTNRMNLISDAVYYDGYAATVSDPVPAGLIRLGNTRYARKLTDAELNSFKAKIAMRVSIGALCDNYDRLGSVYLAMVPKNQPTYTMNDTNVKRIEVGRYITPFMSKNRTPGEVPYTYDLSNMYNVFHDATLRTTYDLYMELDVFGVPYAAQTQVAGCAGRIDVFSGNLTFFSTDTGATITDQNSIVPILTYKTLNNYNNTDVPGETVRIVNFNLPNAITNARFYVISTPHGANTGGEEYVRRQNYTYIDDVQMLTYTPGGISCEPFRVYNTQGNGIYGAAPKSVAEWTSWNNWCPGNSVPIRGFSMPNLSAGNHTLKHTIPTAVFNQQQGDVYLSVYMQGKSSAVLDVKDIKTVDVSIYPNPTSDFVNIRSKSEVASISVFSVDGKKLAETRGENKIDISTYPAGVYLLNIMLKDGITFKHKIIKK</sequence>
<keyword evidence="1" id="KW-0732">Signal</keyword>
<gene>
    <name evidence="4" type="ORF">EG346_13355</name>
    <name evidence="5" type="ORF">NCTC13533_01117</name>
</gene>
<dbReference type="SUPFAM" id="SSF49742">
    <property type="entry name" value="PHM/PNGase F"/>
    <property type="match status" value="1"/>
</dbReference>
<dbReference type="InterPro" id="IPR026444">
    <property type="entry name" value="Secre_tail"/>
</dbReference>
<keyword evidence="2" id="KW-1015">Disulfide bond</keyword>